<keyword evidence="3" id="KW-1185">Reference proteome</keyword>
<reference evidence="2 3" key="1">
    <citation type="submission" date="2020-11" db="EMBL/GenBank/DDBJ databases">
        <title>Erythrobacter sediminis sp. nov., a marine bacterium from a tidal flat of Garorim Bay.</title>
        <authorList>
            <person name="Kim D."/>
            <person name="Yoo Y."/>
            <person name="Kim J.-J."/>
        </authorList>
    </citation>
    <scope>NUCLEOTIDE SEQUENCE [LARGE SCALE GENOMIC DNA]</scope>
    <source>
        <strain evidence="2 3">JGD-13</strain>
    </source>
</reference>
<sequence length="181" mass="19377">MRFAIMGIAASAFALTACGGPQSAEDPSDPEQVAEVAAGLATPQPGQYRTTGELVEFDMPGAPEEQVQMMRGMMEMNTGQEEVICITEEQADEGFQEFLVAMNDNADTCTFSEFTVDGDQLNAAMQCDDGRGSMGSVSFDGIITETSQDMTVTMDMENAAEGQGIRMVVRNQTERLGDCPA</sequence>
<gene>
    <name evidence="2" type="ORF">I5L03_05520</name>
</gene>
<dbReference type="PROSITE" id="PS51257">
    <property type="entry name" value="PROKAR_LIPOPROTEIN"/>
    <property type="match status" value="1"/>
</dbReference>
<evidence type="ECO:0000256" key="1">
    <source>
        <dbReference type="SAM" id="SignalP"/>
    </source>
</evidence>
<proteinExistence type="predicted"/>
<dbReference type="Proteomes" id="UP000602442">
    <property type="component" value="Unassembled WGS sequence"/>
</dbReference>
<feature type="signal peptide" evidence="1">
    <location>
        <begin position="1"/>
        <end position="24"/>
    </location>
</feature>
<keyword evidence="1" id="KW-0732">Signal</keyword>
<dbReference type="InterPro" id="IPR022061">
    <property type="entry name" value="DUF3617"/>
</dbReference>
<accession>A0ABS0N259</accession>
<organism evidence="2 3">
    <name type="scientific">Aurantiacibacter sediminis</name>
    <dbReference type="NCBI Taxonomy" id="2793064"/>
    <lineage>
        <taxon>Bacteria</taxon>
        <taxon>Pseudomonadati</taxon>
        <taxon>Pseudomonadota</taxon>
        <taxon>Alphaproteobacteria</taxon>
        <taxon>Sphingomonadales</taxon>
        <taxon>Erythrobacteraceae</taxon>
        <taxon>Aurantiacibacter</taxon>
    </lineage>
</organism>
<comment type="caution">
    <text evidence="2">The sequence shown here is derived from an EMBL/GenBank/DDBJ whole genome shotgun (WGS) entry which is preliminary data.</text>
</comment>
<dbReference type="EMBL" id="JAEANY010000002">
    <property type="protein sequence ID" value="MBH5322039.1"/>
    <property type="molecule type" value="Genomic_DNA"/>
</dbReference>
<feature type="chain" id="PRO_5046896621" evidence="1">
    <location>
        <begin position="25"/>
        <end position="181"/>
    </location>
</feature>
<evidence type="ECO:0000313" key="2">
    <source>
        <dbReference type="EMBL" id="MBH5322039.1"/>
    </source>
</evidence>
<dbReference type="RefSeq" id="WP_197920766.1">
    <property type="nucleotide sequence ID" value="NZ_CAWPTA010000007.1"/>
</dbReference>
<name>A0ABS0N259_9SPHN</name>
<protein>
    <submittedName>
        <fullName evidence="2">DUF3617 domain-containing protein</fullName>
    </submittedName>
</protein>
<dbReference type="Pfam" id="PF12276">
    <property type="entry name" value="DUF3617"/>
    <property type="match status" value="1"/>
</dbReference>
<evidence type="ECO:0000313" key="3">
    <source>
        <dbReference type="Proteomes" id="UP000602442"/>
    </source>
</evidence>